<feature type="domain" description="Dihydrodipicolinate reductase N-terminal" evidence="14">
    <location>
        <begin position="5"/>
        <end position="125"/>
    </location>
</feature>
<dbReference type="OrthoDB" id="9790352at2"/>
<feature type="binding site" evidence="13">
    <location>
        <begin position="99"/>
        <end position="101"/>
    </location>
    <ligand>
        <name>NAD(+)</name>
        <dbReference type="ChEBI" id="CHEBI:57540"/>
    </ligand>
</feature>
<dbReference type="GO" id="GO:0005829">
    <property type="term" value="C:cytosol"/>
    <property type="evidence" value="ECO:0007669"/>
    <property type="project" value="TreeGrafter"/>
</dbReference>
<feature type="active site" description="Proton donor/acceptor" evidence="13">
    <location>
        <position position="156"/>
    </location>
</feature>
<evidence type="ECO:0000256" key="6">
    <source>
        <dbReference type="ARBA" id="ARBA00023002"/>
    </source>
</evidence>
<keyword evidence="3 13" id="KW-0028">Amino-acid biosynthesis</keyword>
<dbReference type="HAMAP" id="MF_00102">
    <property type="entry name" value="DapB"/>
    <property type="match status" value="1"/>
</dbReference>
<evidence type="ECO:0000256" key="4">
    <source>
        <dbReference type="ARBA" id="ARBA00022857"/>
    </source>
</evidence>
<feature type="binding site" evidence="13">
    <location>
        <position position="157"/>
    </location>
    <ligand>
        <name>(S)-2,3,4,5-tetrahydrodipicolinate</name>
        <dbReference type="ChEBI" id="CHEBI:16845"/>
    </ligand>
</feature>
<dbReference type="InterPro" id="IPR022663">
    <property type="entry name" value="DapB_C"/>
</dbReference>
<dbReference type="FunFam" id="3.30.360.10:FF:000004">
    <property type="entry name" value="4-hydroxy-tetrahydrodipicolinate reductase"/>
    <property type="match status" value="1"/>
</dbReference>
<evidence type="ECO:0000256" key="13">
    <source>
        <dbReference type="HAMAP-Rule" id="MF_00102"/>
    </source>
</evidence>
<feature type="domain" description="Dihydrodipicolinate reductase C-terminal" evidence="15">
    <location>
        <begin position="129"/>
        <end position="266"/>
    </location>
</feature>
<accession>A0A432VWX2</accession>
<evidence type="ECO:0000256" key="10">
    <source>
        <dbReference type="ARBA" id="ARBA00038983"/>
    </source>
</evidence>
<evidence type="ECO:0000313" key="16">
    <source>
        <dbReference type="EMBL" id="RUO21172.1"/>
    </source>
</evidence>
<dbReference type="SUPFAM" id="SSF51735">
    <property type="entry name" value="NAD(P)-binding Rossmann-fold domains"/>
    <property type="match status" value="1"/>
</dbReference>
<dbReference type="GO" id="GO:0051287">
    <property type="term" value="F:NAD binding"/>
    <property type="evidence" value="ECO:0007669"/>
    <property type="project" value="UniProtKB-UniRule"/>
</dbReference>
<dbReference type="InterPro" id="IPR000846">
    <property type="entry name" value="DapB_N"/>
</dbReference>
<evidence type="ECO:0000256" key="9">
    <source>
        <dbReference type="ARBA" id="ARBA00037922"/>
    </source>
</evidence>
<dbReference type="GO" id="GO:0016726">
    <property type="term" value="F:oxidoreductase activity, acting on CH or CH2 groups, NAD or NADP as acceptor"/>
    <property type="evidence" value="ECO:0007669"/>
    <property type="project" value="UniProtKB-UniRule"/>
</dbReference>
<organism evidence="16 17">
    <name type="scientific">Aliidiomarina iranensis</name>
    <dbReference type="NCBI Taxonomy" id="1434071"/>
    <lineage>
        <taxon>Bacteria</taxon>
        <taxon>Pseudomonadati</taxon>
        <taxon>Pseudomonadota</taxon>
        <taxon>Gammaproteobacteria</taxon>
        <taxon>Alteromonadales</taxon>
        <taxon>Idiomarinaceae</taxon>
        <taxon>Aliidiomarina</taxon>
    </lineage>
</organism>
<dbReference type="AlphaFoldDB" id="A0A432VWX2"/>
<comment type="catalytic activity">
    <reaction evidence="12 13">
        <text>(S)-2,3,4,5-tetrahydrodipicolinate + NAD(+) + H2O = (2S,4S)-4-hydroxy-2,3,4,5-tetrahydrodipicolinate + NADH + H(+)</text>
        <dbReference type="Rhea" id="RHEA:35323"/>
        <dbReference type="ChEBI" id="CHEBI:15377"/>
        <dbReference type="ChEBI" id="CHEBI:15378"/>
        <dbReference type="ChEBI" id="CHEBI:16845"/>
        <dbReference type="ChEBI" id="CHEBI:57540"/>
        <dbReference type="ChEBI" id="CHEBI:57945"/>
        <dbReference type="ChEBI" id="CHEBI:67139"/>
        <dbReference type="EC" id="1.17.1.8"/>
    </reaction>
</comment>
<evidence type="ECO:0000259" key="14">
    <source>
        <dbReference type="Pfam" id="PF01113"/>
    </source>
</evidence>
<comment type="subcellular location">
    <subcellularLocation>
        <location evidence="13">Cytoplasm</location>
    </subcellularLocation>
</comment>
<dbReference type="Pfam" id="PF01113">
    <property type="entry name" value="DapB_N"/>
    <property type="match status" value="1"/>
</dbReference>
<dbReference type="PANTHER" id="PTHR20836:SF0">
    <property type="entry name" value="4-HYDROXY-TETRAHYDRODIPICOLINATE REDUCTASE 1, CHLOROPLASTIC-RELATED"/>
    <property type="match status" value="1"/>
</dbReference>
<dbReference type="InterPro" id="IPR023940">
    <property type="entry name" value="DHDPR_bac"/>
</dbReference>
<comment type="pathway">
    <text evidence="9 13">Amino-acid biosynthesis; L-lysine biosynthesis via DAP pathway; (S)-tetrahydrodipicolinate from L-aspartate: step 4/4.</text>
</comment>
<feature type="binding site" evidence="13">
    <location>
        <position position="38"/>
    </location>
    <ligand>
        <name>NAD(+)</name>
        <dbReference type="ChEBI" id="CHEBI:57540"/>
    </ligand>
</feature>
<dbReference type="Gene3D" id="3.30.360.10">
    <property type="entry name" value="Dihydrodipicolinate Reductase, domain 2"/>
    <property type="match status" value="1"/>
</dbReference>
<sequence>MKPKNLAIVGASGRMGRQVVAALADSQQFNLVAALGRENSEAEGIDSGVLAGIKANGVAVSGEFSCLQKADVVIDFALPESLPERLTWYQKLRVPAVICTTGFGQETAAKMQDAAKVIAILYAANTSVGINLLAALTENASRVLGMEADIEVLEAHHTKKQDAPSGTALLLGDAAARGRGQVLADVAAYDRNGKDEVHRTGSIGFASIRAGDIVGEHTVYLVVAGERIELTHRVAQRSTFAAGALRAAAWLAKPQKPGFYQMKDMLGLD</sequence>
<dbReference type="Gene3D" id="3.40.50.720">
    <property type="entry name" value="NAD(P)-binding Rossmann-like Domain"/>
    <property type="match status" value="1"/>
</dbReference>
<keyword evidence="17" id="KW-1185">Reference proteome</keyword>
<dbReference type="GO" id="GO:0008839">
    <property type="term" value="F:4-hydroxy-tetrahydrodipicolinate reductase"/>
    <property type="evidence" value="ECO:0007669"/>
    <property type="project" value="UniProtKB-UniRule"/>
</dbReference>
<comment type="subunit">
    <text evidence="13">Homotetramer.</text>
</comment>
<dbReference type="SUPFAM" id="SSF55347">
    <property type="entry name" value="Glyceraldehyde-3-phosphate dehydrogenase-like, C-terminal domain"/>
    <property type="match status" value="1"/>
</dbReference>
<comment type="function">
    <text evidence="13">Catalyzes the conversion of 4-hydroxy-tetrahydrodipicolinate (HTPA) to tetrahydrodipicolinate.</text>
</comment>
<gene>
    <name evidence="13" type="primary">dapB</name>
    <name evidence="16" type="ORF">CWE08_06180</name>
</gene>
<feature type="binding site" evidence="13">
    <location>
        <begin position="10"/>
        <end position="15"/>
    </location>
    <ligand>
        <name>NAD(+)</name>
        <dbReference type="ChEBI" id="CHEBI:57540"/>
    </ligand>
</feature>
<dbReference type="InterPro" id="IPR036291">
    <property type="entry name" value="NAD(P)-bd_dom_sf"/>
</dbReference>
<name>A0A432VWX2_9GAMM</name>
<dbReference type="GO" id="GO:0050661">
    <property type="term" value="F:NADP binding"/>
    <property type="evidence" value="ECO:0007669"/>
    <property type="project" value="UniProtKB-UniRule"/>
</dbReference>
<evidence type="ECO:0000259" key="15">
    <source>
        <dbReference type="Pfam" id="PF05173"/>
    </source>
</evidence>
<feature type="active site" description="Proton donor" evidence="13">
    <location>
        <position position="160"/>
    </location>
</feature>
<keyword evidence="8 13" id="KW-0457">Lysine biosynthesis</keyword>
<feature type="binding site" evidence="13">
    <location>
        <begin position="166"/>
        <end position="167"/>
    </location>
    <ligand>
        <name>(S)-2,3,4,5-tetrahydrodipicolinate</name>
        <dbReference type="ChEBI" id="CHEBI:16845"/>
    </ligand>
</feature>
<dbReference type="GO" id="GO:0009089">
    <property type="term" value="P:lysine biosynthetic process via diaminopimelate"/>
    <property type="evidence" value="ECO:0007669"/>
    <property type="project" value="UniProtKB-UniRule"/>
</dbReference>
<dbReference type="RefSeq" id="WP_126766778.1">
    <property type="nucleotide sequence ID" value="NZ_PIPJ01000003.1"/>
</dbReference>
<keyword evidence="6 13" id="KW-0560">Oxidoreductase</keyword>
<comment type="caution">
    <text evidence="13">Lacks conserved residue(s) required for the propagation of feature annotation.</text>
</comment>
<comment type="catalytic activity">
    <reaction evidence="11 13">
        <text>(S)-2,3,4,5-tetrahydrodipicolinate + NADP(+) + H2O = (2S,4S)-4-hydroxy-2,3,4,5-tetrahydrodipicolinate + NADPH + H(+)</text>
        <dbReference type="Rhea" id="RHEA:35331"/>
        <dbReference type="ChEBI" id="CHEBI:15377"/>
        <dbReference type="ChEBI" id="CHEBI:15378"/>
        <dbReference type="ChEBI" id="CHEBI:16845"/>
        <dbReference type="ChEBI" id="CHEBI:57783"/>
        <dbReference type="ChEBI" id="CHEBI:58349"/>
        <dbReference type="ChEBI" id="CHEBI:67139"/>
        <dbReference type="EC" id="1.17.1.8"/>
    </reaction>
</comment>
<proteinExistence type="inferred from homology"/>
<evidence type="ECO:0000313" key="17">
    <source>
        <dbReference type="Proteomes" id="UP000288395"/>
    </source>
</evidence>
<comment type="caution">
    <text evidence="13">Was originally thought to be a dihydrodipicolinate reductase (DHDPR), catalyzing the conversion of dihydrodipicolinate to tetrahydrodipicolinate. However, it was shown in E.coli that the substrate of the enzymatic reaction is not dihydrodipicolinate (DHDP) but in fact (2S,4S)-4-hydroxy-2,3,4,5-tetrahydrodipicolinic acid (HTPA), the product released by the DapA-catalyzed reaction.</text>
</comment>
<dbReference type="Proteomes" id="UP000288395">
    <property type="component" value="Unassembled WGS sequence"/>
</dbReference>
<dbReference type="UniPathway" id="UPA00034">
    <property type="reaction ID" value="UER00018"/>
</dbReference>
<dbReference type="InterPro" id="IPR022664">
    <property type="entry name" value="DapB_N_CS"/>
</dbReference>
<dbReference type="EMBL" id="PIPJ01000003">
    <property type="protein sequence ID" value="RUO21172.1"/>
    <property type="molecule type" value="Genomic_DNA"/>
</dbReference>
<dbReference type="PIRSF" id="PIRSF000161">
    <property type="entry name" value="DHPR"/>
    <property type="match status" value="1"/>
</dbReference>
<evidence type="ECO:0000256" key="1">
    <source>
        <dbReference type="ARBA" id="ARBA00006642"/>
    </source>
</evidence>
<dbReference type="GO" id="GO:0019877">
    <property type="term" value="P:diaminopimelate biosynthetic process"/>
    <property type="evidence" value="ECO:0007669"/>
    <property type="project" value="UniProtKB-UniRule"/>
</dbReference>
<dbReference type="NCBIfam" id="TIGR00036">
    <property type="entry name" value="dapB"/>
    <property type="match status" value="1"/>
</dbReference>
<evidence type="ECO:0000256" key="3">
    <source>
        <dbReference type="ARBA" id="ARBA00022605"/>
    </source>
</evidence>
<comment type="similarity">
    <text evidence="1 13">Belongs to the DapB family.</text>
</comment>
<protein>
    <recommendedName>
        <fullName evidence="10 13">4-hydroxy-tetrahydrodipicolinate reductase</fullName>
        <shortName evidence="13">HTPA reductase</shortName>
        <ecNumber evidence="10 13">1.17.1.8</ecNumber>
    </recommendedName>
</protein>
<keyword evidence="5 13" id="KW-0220">Diaminopimelate biosynthesis</keyword>
<evidence type="ECO:0000256" key="2">
    <source>
        <dbReference type="ARBA" id="ARBA00022490"/>
    </source>
</evidence>
<keyword evidence="7 13" id="KW-0520">NAD</keyword>
<evidence type="ECO:0000256" key="8">
    <source>
        <dbReference type="ARBA" id="ARBA00023154"/>
    </source>
</evidence>
<feature type="binding site" evidence="13">
    <location>
        <begin position="123"/>
        <end position="126"/>
    </location>
    <ligand>
        <name>NAD(+)</name>
        <dbReference type="ChEBI" id="CHEBI:57540"/>
    </ligand>
</feature>
<dbReference type="PANTHER" id="PTHR20836">
    <property type="entry name" value="DIHYDRODIPICOLINATE REDUCTASE"/>
    <property type="match status" value="1"/>
</dbReference>
<dbReference type="PROSITE" id="PS01298">
    <property type="entry name" value="DAPB"/>
    <property type="match status" value="1"/>
</dbReference>
<dbReference type="EC" id="1.17.1.8" evidence="10 13"/>
<evidence type="ECO:0000256" key="7">
    <source>
        <dbReference type="ARBA" id="ARBA00023027"/>
    </source>
</evidence>
<dbReference type="CDD" id="cd02274">
    <property type="entry name" value="DHDPR_N"/>
    <property type="match status" value="1"/>
</dbReference>
<evidence type="ECO:0000256" key="11">
    <source>
        <dbReference type="ARBA" id="ARBA00049080"/>
    </source>
</evidence>
<reference evidence="17" key="1">
    <citation type="journal article" date="2018" name="Front. Microbiol.">
        <title>Genome-Based Analysis Reveals the Taxonomy and Diversity of the Family Idiomarinaceae.</title>
        <authorList>
            <person name="Liu Y."/>
            <person name="Lai Q."/>
            <person name="Shao Z."/>
        </authorList>
    </citation>
    <scope>NUCLEOTIDE SEQUENCE [LARGE SCALE GENOMIC DNA]</scope>
    <source>
        <strain evidence="17">GBPy7</strain>
    </source>
</reference>
<evidence type="ECO:0000256" key="5">
    <source>
        <dbReference type="ARBA" id="ARBA00022915"/>
    </source>
</evidence>
<dbReference type="Pfam" id="PF05173">
    <property type="entry name" value="DapB_C"/>
    <property type="match status" value="1"/>
</dbReference>
<keyword evidence="2 13" id="KW-0963">Cytoplasm</keyword>
<evidence type="ECO:0000256" key="12">
    <source>
        <dbReference type="ARBA" id="ARBA00049396"/>
    </source>
</evidence>
<keyword evidence="4 13" id="KW-0521">NADP</keyword>
<comment type="caution">
    <text evidence="16">The sequence shown here is derived from an EMBL/GenBank/DDBJ whole genome shotgun (WGS) entry which is preliminary data.</text>
</comment>